<organism evidence="4 5">
    <name type="scientific">Plasmodiophora brassicae</name>
    <name type="common">Clubroot disease agent</name>
    <dbReference type="NCBI Taxonomy" id="37360"/>
    <lineage>
        <taxon>Eukaryota</taxon>
        <taxon>Sar</taxon>
        <taxon>Rhizaria</taxon>
        <taxon>Endomyxa</taxon>
        <taxon>Phytomyxea</taxon>
        <taxon>Plasmodiophorida</taxon>
        <taxon>Plasmodiophoridae</taxon>
        <taxon>Plasmodiophora</taxon>
    </lineage>
</organism>
<evidence type="ECO:0000256" key="1">
    <source>
        <dbReference type="ARBA" id="ARBA00023172"/>
    </source>
</evidence>
<dbReference type="GO" id="GO:0006310">
    <property type="term" value="P:DNA recombination"/>
    <property type="evidence" value="ECO:0007669"/>
    <property type="project" value="UniProtKB-KW"/>
</dbReference>
<dbReference type="SUPFAM" id="SSF56349">
    <property type="entry name" value="DNA breaking-rejoining enzymes"/>
    <property type="match status" value="1"/>
</dbReference>
<dbReference type="GO" id="GO:0015074">
    <property type="term" value="P:DNA integration"/>
    <property type="evidence" value="ECO:0007669"/>
    <property type="project" value="InterPro"/>
</dbReference>
<feature type="domain" description="Tyr recombinase" evidence="3">
    <location>
        <begin position="251"/>
        <end position="453"/>
    </location>
</feature>
<sequence length="910" mass="100936">MNLRPRLPRTDCDADTPVNFEEMARHRAQRPRRNRPRLASAFTLTAAQEAVVARRVAEEIAKLELQVNEEDRRKVFGNRVLAENSEASYYVHYRGLKHFCALIGDYKSLILLGDCIPKYAPSMLARTIVRYTDWKTGEEGSALLDVNGASVVDVDGNAVVCDGQWKNPGTLVQFLAAVSNAHKAAGMDGVAYAEPCDQCVDLYETRGSVRGCRHHAGRPVLNQCGNVRFSQDVMDAYARLSKVVLRGYVPHGDSMVSPKELMDLRNVLMGTGRIKDIRLWTMILFSVRLFLRSDETVKCRVGDFVEQLTVVDEGVVKQLAVTIKGKRDTNPVVLLIHRDDDVPEFCLLRHLLAWVSLSRTGPNRSVYLFPHAKTPDSPFPKSTFLRNAGKIVEAVTERDGPWGTHWMRKTGGLLGTWGGASDIDLQHAFRHSSMAMTSQYKADSSALLEHAKNQPDDAMIRLAPRWRPIYVENLQMCVNMNARQVDDDLVSLARRFVDDLIQQGCLRSRDRLSGRHLCAGMLKSRAAEDIQQEVDCLVSKFRDDGYSRSIDRLLSLLARKHSTLEAAGARLVPALSEDDDDDPDVDESGSDDDEVVDGVVVPAGRQVPVDGRNEPNRTAVLDPRPAKRRRVGGDDNSSRSGTTQTDASRPRTGGGRVSSASSARRTQRVFGEFDVPARLQLAADRSRPDYAGTKATLNIIREVAEAANDVPSNQFSNAFRVFYGQTVKPVLACLGAHCGGDEDEFIRRWGANFTPGRFSSKACNVLWRTTQLGTFPGSQNDLVYTISGDEHNTGQIEAIGQFEFPGGPPFNVFICQRWWRMYVPKKLRIGNRRVELKQPRYITGDGLVSGRELSPFFPINQSVPANVVLVPTKIPEMISHSGSNMRASFVCVLPRANAIVASSVAWSTSG</sequence>
<dbReference type="InterPro" id="IPR013762">
    <property type="entry name" value="Integrase-like_cat_sf"/>
</dbReference>
<dbReference type="Proteomes" id="UP000290189">
    <property type="component" value="Unassembled WGS sequence"/>
</dbReference>
<evidence type="ECO:0000313" key="5">
    <source>
        <dbReference type="Proteomes" id="UP000290189"/>
    </source>
</evidence>
<feature type="compositionally biased region" description="Acidic residues" evidence="2">
    <location>
        <begin position="576"/>
        <end position="596"/>
    </location>
</feature>
<geneLocation type="mitochondrion" evidence="4"/>
<proteinExistence type="predicted"/>
<keyword evidence="4" id="KW-0496">Mitochondrion</keyword>
<gene>
    <name evidence="4" type="ORF">PLBR_LOCUS5644</name>
</gene>
<dbReference type="AlphaFoldDB" id="A0A3P3YE57"/>
<accession>A0A3P3YE57</accession>
<dbReference type="GO" id="GO:0003677">
    <property type="term" value="F:DNA binding"/>
    <property type="evidence" value="ECO:0007669"/>
    <property type="project" value="InterPro"/>
</dbReference>
<feature type="compositionally biased region" description="Polar residues" evidence="2">
    <location>
        <begin position="638"/>
        <end position="647"/>
    </location>
</feature>
<evidence type="ECO:0000256" key="2">
    <source>
        <dbReference type="SAM" id="MobiDB-lite"/>
    </source>
</evidence>
<reference evidence="4 5" key="1">
    <citation type="submission" date="2018-03" db="EMBL/GenBank/DDBJ databases">
        <authorList>
            <person name="Fogelqvist J."/>
        </authorList>
    </citation>
    <scope>NUCLEOTIDE SEQUENCE [LARGE SCALE GENOMIC DNA]</scope>
</reference>
<keyword evidence="1" id="KW-0233">DNA recombination</keyword>
<protein>
    <recommendedName>
        <fullName evidence="3">Tyr recombinase domain-containing protein</fullName>
    </recommendedName>
</protein>
<dbReference type="Gene3D" id="1.10.443.10">
    <property type="entry name" value="Intergrase catalytic core"/>
    <property type="match status" value="1"/>
</dbReference>
<evidence type="ECO:0000313" key="4">
    <source>
        <dbReference type="EMBL" id="SPQ98429.1"/>
    </source>
</evidence>
<dbReference type="InterPro" id="IPR002104">
    <property type="entry name" value="Integrase_catalytic"/>
</dbReference>
<feature type="region of interest" description="Disordered" evidence="2">
    <location>
        <begin position="571"/>
        <end position="665"/>
    </location>
</feature>
<dbReference type="EMBL" id="OVEO01000009">
    <property type="protein sequence ID" value="SPQ98429.1"/>
    <property type="molecule type" value="Genomic_DNA"/>
</dbReference>
<dbReference type="PROSITE" id="PS51898">
    <property type="entry name" value="TYR_RECOMBINASE"/>
    <property type="match status" value="1"/>
</dbReference>
<evidence type="ECO:0000259" key="3">
    <source>
        <dbReference type="PROSITE" id="PS51898"/>
    </source>
</evidence>
<dbReference type="InterPro" id="IPR011010">
    <property type="entry name" value="DNA_brk_join_enz"/>
</dbReference>
<name>A0A3P3YE57_PLABS</name>